<dbReference type="InterPro" id="IPR024447">
    <property type="entry name" value="YXWGXW_rpt"/>
</dbReference>
<feature type="compositionally biased region" description="Basic and acidic residues" evidence="1">
    <location>
        <begin position="297"/>
        <end position="324"/>
    </location>
</feature>
<dbReference type="Pfam" id="PF12779">
    <property type="entry name" value="WXXGXW"/>
    <property type="match status" value="2"/>
</dbReference>
<reference evidence="3" key="1">
    <citation type="submission" date="2023-08" db="EMBL/GenBank/DDBJ databases">
        <authorList>
            <person name="Messyasz A."/>
            <person name="Mannisto M.K."/>
            <person name="Kerkhof L.J."/>
            <person name="Haggblom M."/>
        </authorList>
    </citation>
    <scope>NUCLEOTIDE SEQUENCE</scope>
    <source>
        <strain evidence="3">X5P6</strain>
    </source>
</reference>
<feature type="signal peptide" evidence="2">
    <location>
        <begin position="1"/>
        <end position="25"/>
    </location>
</feature>
<dbReference type="KEGG" id="tpsc:RBB77_03635"/>
<dbReference type="EMBL" id="CP132942">
    <property type="protein sequence ID" value="XCB33996.1"/>
    <property type="molecule type" value="Genomic_DNA"/>
</dbReference>
<gene>
    <name evidence="3" type="ORF">RBB77_03635</name>
</gene>
<dbReference type="AlphaFoldDB" id="A0AAU7ZSU5"/>
<feature type="region of interest" description="Disordered" evidence="1">
    <location>
        <begin position="210"/>
        <end position="258"/>
    </location>
</feature>
<keyword evidence="2" id="KW-0732">Signal</keyword>
<evidence type="ECO:0000256" key="1">
    <source>
        <dbReference type="SAM" id="MobiDB-lite"/>
    </source>
</evidence>
<evidence type="ECO:0000256" key="2">
    <source>
        <dbReference type="SAM" id="SignalP"/>
    </source>
</evidence>
<name>A0AAU7ZSU5_9BACT</name>
<protein>
    <submittedName>
        <fullName evidence="3">YXWGXW repeat-containing protein</fullName>
    </submittedName>
</protein>
<organism evidence="3">
    <name type="scientific">Tunturiibacter psychrotolerans</name>
    <dbReference type="NCBI Taxonomy" id="3069686"/>
    <lineage>
        <taxon>Bacteria</taxon>
        <taxon>Pseudomonadati</taxon>
        <taxon>Acidobacteriota</taxon>
        <taxon>Terriglobia</taxon>
        <taxon>Terriglobales</taxon>
        <taxon>Acidobacteriaceae</taxon>
        <taxon>Tunturiibacter</taxon>
    </lineage>
</organism>
<accession>A0AAU7ZSU5</accession>
<feature type="compositionally biased region" description="Polar residues" evidence="1">
    <location>
        <begin position="232"/>
        <end position="251"/>
    </location>
</feature>
<reference evidence="3" key="2">
    <citation type="journal article" date="2024" name="Environ. Microbiol.">
        <title>Genome analysis and description of Tunturibacter gen. nov. expands the diversity of Terriglobia in tundra soils.</title>
        <authorList>
            <person name="Messyasz A."/>
            <person name="Mannisto M.K."/>
            <person name="Kerkhof L.J."/>
            <person name="Haggblom M.M."/>
        </authorList>
    </citation>
    <scope>NUCLEOTIDE SEQUENCE</scope>
    <source>
        <strain evidence="3">X5P6</strain>
    </source>
</reference>
<sequence length="324" mass="35112">MGLTNLARKFVVGAALALLPAASFAGVFISVGIAPPVLPVYTQPICPGDGYLWNPGYWAYGPEGYYWIPGVWVRPPQVGLLWTPGYWGWGGSAYLFHAGYWGPHVGFYGGVNYGFGYGGVGFGGGRWEGGHFAYNTAVVNVNRTVIHNTYIDNTVINHTTVYSRTSFNGGTGGIQARPNAQEASFARENHIAPTAEQQNHVQMAHADRSNFASVNGGHPQYAAYSRPGVRADNQQQRVAQGVRSGQMTAGETRNVENREASINHQVANDRAANGGHLTAQEHQQINQRQDNVSRSINNDKHNANTQEHPHAEEHGGGGGHEPKR</sequence>
<proteinExistence type="predicted"/>
<feature type="region of interest" description="Disordered" evidence="1">
    <location>
        <begin position="295"/>
        <end position="324"/>
    </location>
</feature>
<dbReference type="RefSeq" id="WP_353064839.1">
    <property type="nucleotide sequence ID" value="NZ_CP132942.1"/>
</dbReference>
<feature type="chain" id="PRO_5043515510" evidence="2">
    <location>
        <begin position="26"/>
        <end position="324"/>
    </location>
</feature>
<evidence type="ECO:0000313" key="3">
    <source>
        <dbReference type="EMBL" id="XCB33996.1"/>
    </source>
</evidence>